<evidence type="ECO:0000259" key="1">
    <source>
        <dbReference type="Pfam" id="PF11706"/>
    </source>
</evidence>
<dbReference type="InterPro" id="IPR023286">
    <property type="entry name" value="ABATE_dom_sf"/>
</dbReference>
<dbReference type="PANTHER" id="PTHR35525">
    <property type="entry name" value="BLL6575 PROTEIN"/>
    <property type="match status" value="1"/>
</dbReference>
<name>A0A5P2HA58_9BURK</name>
<evidence type="ECO:0000313" key="3">
    <source>
        <dbReference type="Proteomes" id="UP000322822"/>
    </source>
</evidence>
<organism evidence="2 3">
    <name type="scientific">Cupriavidus pauculus</name>
    <dbReference type="NCBI Taxonomy" id="82633"/>
    <lineage>
        <taxon>Bacteria</taxon>
        <taxon>Pseudomonadati</taxon>
        <taxon>Pseudomonadota</taxon>
        <taxon>Betaproteobacteria</taxon>
        <taxon>Burkholderiales</taxon>
        <taxon>Burkholderiaceae</taxon>
        <taxon>Cupriavidus</taxon>
    </lineage>
</organism>
<accession>A0A5P2HA58</accession>
<dbReference type="Pfam" id="PF07336">
    <property type="entry name" value="ABATE"/>
    <property type="match status" value="1"/>
</dbReference>
<dbReference type="Proteomes" id="UP000322822">
    <property type="component" value="Chromosome 2"/>
</dbReference>
<dbReference type="PANTHER" id="PTHR35525:SF3">
    <property type="entry name" value="BLL6575 PROTEIN"/>
    <property type="match status" value="1"/>
</dbReference>
<evidence type="ECO:0000313" key="2">
    <source>
        <dbReference type="EMBL" id="QET04323.1"/>
    </source>
</evidence>
<reference evidence="2 3" key="1">
    <citation type="submission" date="2019-09" db="EMBL/GenBank/DDBJ databases">
        <title>FDA dAtabase for Regulatory Grade micrObial Sequences (FDA-ARGOS): Supporting development and validation of Infectious Disease Dx tests.</title>
        <authorList>
            <person name="Sciortino C."/>
            <person name="Tallon L."/>
            <person name="Sadzewicz L."/>
            <person name="Vavikolanu K."/>
            <person name="Mehta A."/>
            <person name="Aluvathingal J."/>
            <person name="Nadendla S."/>
            <person name="Nandy P."/>
            <person name="Geyer C."/>
            <person name="Yan Y."/>
            <person name="Sichtig H."/>
        </authorList>
    </citation>
    <scope>NUCLEOTIDE SEQUENCE [LARGE SCALE GENOMIC DNA]</scope>
    <source>
        <strain evidence="2 3">FDAARGOS_664</strain>
    </source>
</reference>
<dbReference type="AlphaFoldDB" id="A0A5P2HA58"/>
<dbReference type="InterPro" id="IPR021005">
    <property type="entry name" value="Znf_CGNR"/>
</dbReference>
<dbReference type="Pfam" id="PF11706">
    <property type="entry name" value="zf-CGNR"/>
    <property type="match status" value="1"/>
</dbReference>
<dbReference type="OrthoDB" id="9808437at2"/>
<feature type="domain" description="Zinc finger CGNR" evidence="1">
    <location>
        <begin position="181"/>
        <end position="222"/>
    </location>
</feature>
<proteinExistence type="predicted"/>
<sequence>MDMRRWRRLGASRRAANAGNMAVNFLPRRIETMTHTDAAVSAEALAFKLRGGTPSLYLVETLGEWTGRQYERVYDAERWHEWIGLVKLPLPARRATARELDRMRELRRAIYEIAQAVRTGGVPDASHIDTVNRVARTALAAPQLSAAADRWAISDRVSHGQVLAMIALDAISLFGGPLRERIKVCARPRCPVLFVDRSRHGRRIWCSAACGARSASAKYRLRLAGRELDEDRDFCVSQH</sequence>
<dbReference type="Gene3D" id="1.10.3300.10">
    <property type="entry name" value="Jann2411-like domain"/>
    <property type="match status" value="1"/>
</dbReference>
<dbReference type="SUPFAM" id="SSF160904">
    <property type="entry name" value="Jann2411-like"/>
    <property type="match status" value="1"/>
</dbReference>
<dbReference type="InterPro" id="IPR010852">
    <property type="entry name" value="ABATE"/>
</dbReference>
<protein>
    <recommendedName>
        <fullName evidence="1">Zinc finger CGNR domain-containing protein</fullName>
    </recommendedName>
</protein>
<dbReference type="EMBL" id="CP044067">
    <property type="protein sequence ID" value="QET04323.1"/>
    <property type="molecule type" value="Genomic_DNA"/>
</dbReference>
<gene>
    <name evidence="2" type="ORF">FOB72_19465</name>
</gene>